<dbReference type="InterPro" id="IPR001128">
    <property type="entry name" value="Cyt_P450"/>
</dbReference>
<dbReference type="InterPro" id="IPR036396">
    <property type="entry name" value="Cyt_P450_sf"/>
</dbReference>
<reference evidence="10 11" key="1">
    <citation type="submission" date="2024-10" db="EMBL/GenBank/DDBJ databases">
        <title>Updated reference genomes for cyclostephanoid diatoms.</title>
        <authorList>
            <person name="Roberts W.R."/>
            <person name="Alverson A.J."/>
        </authorList>
    </citation>
    <scope>NUCLEOTIDE SEQUENCE [LARGE SCALE GENOMIC DNA]</scope>
    <source>
        <strain evidence="10 11">AJA010-31</strain>
    </source>
</reference>
<proteinExistence type="inferred from homology"/>
<evidence type="ECO:0000256" key="6">
    <source>
        <dbReference type="ARBA" id="ARBA00023033"/>
    </source>
</evidence>
<evidence type="ECO:0008006" key="12">
    <source>
        <dbReference type="Google" id="ProtNLM"/>
    </source>
</evidence>
<dbReference type="PRINTS" id="PR00385">
    <property type="entry name" value="P450"/>
</dbReference>
<organism evidence="10 11">
    <name type="scientific">Cyclotella atomus</name>
    <dbReference type="NCBI Taxonomy" id="382360"/>
    <lineage>
        <taxon>Eukaryota</taxon>
        <taxon>Sar</taxon>
        <taxon>Stramenopiles</taxon>
        <taxon>Ochrophyta</taxon>
        <taxon>Bacillariophyta</taxon>
        <taxon>Coscinodiscophyceae</taxon>
        <taxon>Thalassiosirophycidae</taxon>
        <taxon>Stephanodiscales</taxon>
        <taxon>Stephanodiscaceae</taxon>
        <taxon>Cyclotella</taxon>
    </lineage>
</organism>
<dbReference type="PRINTS" id="PR00463">
    <property type="entry name" value="EP450I"/>
</dbReference>
<name>A0ABD3N0N3_9STRA</name>
<keyword evidence="5 7" id="KW-0408">Iron</keyword>
<evidence type="ECO:0000256" key="7">
    <source>
        <dbReference type="PIRSR" id="PIRSR602401-1"/>
    </source>
</evidence>
<keyword evidence="11" id="KW-1185">Reference proteome</keyword>
<protein>
    <recommendedName>
        <fullName evidence="12">Cytochrome P450</fullName>
    </recommendedName>
</protein>
<dbReference type="GO" id="GO:0046872">
    <property type="term" value="F:metal ion binding"/>
    <property type="evidence" value="ECO:0007669"/>
    <property type="project" value="UniProtKB-KW"/>
</dbReference>
<evidence type="ECO:0000256" key="5">
    <source>
        <dbReference type="ARBA" id="ARBA00023004"/>
    </source>
</evidence>
<feature type="transmembrane region" description="Helical" evidence="9">
    <location>
        <begin position="34"/>
        <end position="57"/>
    </location>
</feature>
<evidence type="ECO:0000256" key="2">
    <source>
        <dbReference type="ARBA" id="ARBA00022617"/>
    </source>
</evidence>
<dbReference type="InterPro" id="IPR017972">
    <property type="entry name" value="Cyt_P450_CS"/>
</dbReference>
<evidence type="ECO:0000256" key="4">
    <source>
        <dbReference type="ARBA" id="ARBA00023002"/>
    </source>
</evidence>
<keyword evidence="9" id="KW-0812">Transmembrane</keyword>
<accession>A0ABD3N0N3</accession>
<comment type="caution">
    <text evidence="10">The sequence shown here is derived from an EMBL/GenBank/DDBJ whole genome shotgun (WGS) entry which is preliminary data.</text>
</comment>
<sequence length="678" mass="75805">MNSNTTPQFESAMPLYPASFLDHLLGLLTPSLSIASILTSIVLLAALFMSYMTCLYVRLSRKKSVQPFEEIPSIPQKVHSWLLGHFAYFHTLEPSSHHSTFTAHSSPSGITGIWGDFDRRAFTVLRADHARAVLRQNSSREPMKLITRHGVKTLGDESLILIPGGMRWRKQRSVVAKMFTVDVVRGGKKAVADCSQVLVRWLLQAASPGAVDRKCCRGHTGKGVQLEAENLFKLYSLEVFGKVSMSFDFKCFHDSAQENPSHQNCTDNNMCHCLKMSTMANSFAFLQDDVARRSQPQNVFNPKLQFYSLPTKYNREYAHHSGVVSDVMGDIIGMELDKIVSAKNMTQVYGIEGDEKKEYQGEPNLITHLLRSTLENQFRVGGISQSVSSSSKCPFSGSSVAASSCPFAAISSSTALPHGGNDNCVPTSMTPAQKQECIDNVSSILRTLLMAGFETSAVSLSYAMYFLSYNPRFQELCAQEAERVLGARTDDVSYNADFDPEDLVLNRAVFIETIRLHLPVIFTTRVLEKDMSFDTGNGDERVTLPKGTKALISPSAVHRDERNFERAQEFIPERWVKWDGQKWVNRDYKQERKMMSESNSDSPGSISAANPQNFFAFSDGSRNCVGKRLAILESSVMIAMLLRDMKVDMAEKDFKLVTKRKFATVGPVSLPVMFRRRK</sequence>
<dbReference type="Gene3D" id="1.10.630.10">
    <property type="entry name" value="Cytochrome P450"/>
    <property type="match status" value="1"/>
</dbReference>
<keyword evidence="2 7" id="KW-0349">Heme</keyword>
<dbReference type="PANTHER" id="PTHR24291">
    <property type="entry name" value="CYTOCHROME P450 FAMILY 4"/>
    <property type="match status" value="1"/>
</dbReference>
<dbReference type="Pfam" id="PF00067">
    <property type="entry name" value="p450"/>
    <property type="match status" value="1"/>
</dbReference>
<evidence type="ECO:0000313" key="10">
    <source>
        <dbReference type="EMBL" id="KAL3769699.1"/>
    </source>
</evidence>
<evidence type="ECO:0000256" key="3">
    <source>
        <dbReference type="ARBA" id="ARBA00022723"/>
    </source>
</evidence>
<dbReference type="EMBL" id="JALLPJ020001327">
    <property type="protein sequence ID" value="KAL3769699.1"/>
    <property type="molecule type" value="Genomic_DNA"/>
</dbReference>
<keyword evidence="3 7" id="KW-0479">Metal-binding</keyword>
<dbReference type="PROSITE" id="PS00086">
    <property type="entry name" value="CYTOCHROME_P450"/>
    <property type="match status" value="1"/>
</dbReference>
<comment type="cofactor">
    <cofactor evidence="7">
        <name>heme</name>
        <dbReference type="ChEBI" id="CHEBI:30413"/>
    </cofactor>
</comment>
<dbReference type="Proteomes" id="UP001530400">
    <property type="component" value="Unassembled WGS sequence"/>
</dbReference>
<feature type="binding site" description="axial binding residue" evidence="7">
    <location>
        <position position="624"/>
    </location>
    <ligand>
        <name>heme</name>
        <dbReference type="ChEBI" id="CHEBI:30413"/>
    </ligand>
    <ligandPart>
        <name>Fe</name>
        <dbReference type="ChEBI" id="CHEBI:18248"/>
    </ligandPart>
</feature>
<keyword evidence="4 8" id="KW-0560">Oxidoreductase</keyword>
<keyword evidence="9" id="KW-1133">Transmembrane helix</keyword>
<dbReference type="SUPFAM" id="SSF48264">
    <property type="entry name" value="Cytochrome P450"/>
    <property type="match status" value="1"/>
</dbReference>
<dbReference type="InterPro" id="IPR002401">
    <property type="entry name" value="Cyt_P450_E_grp-I"/>
</dbReference>
<comment type="similarity">
    <text evidence="1 8">Belongs to the cytochrome P450 family.</text>
</comment>
<dbReference type="CDD" id="cd00302">
    <property type="entry name" value="cytochrome_P450"/>
    <property type="match status" value="1"/>
</dbReference>
<evidence type="ECO:0000256" key="9">
    <source>
        <dbReference type="SAM" id="Phobius"/>
    </source>
</evidence>
<gene>
    <name evidence="10" type="ORF">ACHAWO_013570</name>
</gene>
<dbReference type="GO" id="GO:0004497">
    <property type="term" value="F:monooxygenase activity"/>
    <property type="evidence" value="ECO:0007669"/>
    <property type="project" value="UniProtKB-KW"/>
</dbReference>
<dbReference type="AlphaFoldDB" id="A0ABD3N0N3"/>
<dbReference type="PANTHER" id="PTHR24291:SF50">
    <property type="entry name" value="BIFUNCTIONAL ALBAFLAVENONE MONOOXYGENASE_TERPENE SYNTHASE"/>
    <property type="match status" value="1"/>
</dbReference>
<evidence type="ECO:0000256" key="1">
    <source>
        <dbReference type="ARBA" id="ARBA00010617"/>
    </source>
</evidence>
<dbReference type="InterPro" id="IPR050196">
    <property type="entry name" value="Cytochrome_P450_Monoox"/>
</dbReference>
<evidence type="ECO:0000313" key="11">
    <source>
        <dbReference type="Proteomes" id="UP001530400"/>
    </source>
</evidence>
<keyword evidence="9" id="KW-0472">Membrane</keyword>
<evidence type="ECO:0000256" key="8">
    <source>
        <dbReference type="RuleBase" id="RU000461"/>
    </source>
</evidence>
<keyword evidence="6 8" id="KW-0503">Monooxygenase</keyword>